<evidence type="ECO:0000313" key="2">
    <source>
        <dbReference type="EMBL" id="NWK06361.1"/>
    </source>
</evidence>
<dbReference type="AlphaFoldDB" id="A0A7K4NTW8"/>
<accession>A0A7K4NTW8</accession>
<name>A0A7K4NTW8_9ARCH</name>
<comment type="caution">
    <text evidence="2">The sequence shown here is derived from an EMBL/GenBank/DDBJ whole genome shotgun (WGS) entry which is preliminary data.</text>
</comment>
<feature type="domain" description="Asparagine synthetase" evidence="1">
    <location>
        <begin position="66"/>
        <end position="392"/>
    </location>
</feature>
<protein>
    <submittedName>
        <fullName evidence="2">Asparagine synthase</fullName>
    </submittedName>
</protein>
<dbReference type="InterPro" id="IPR001962">
    <property type="entry name" value="Asn_synthase"/>
</dbReference>
<dbReference type="GO" id="GO:0006529">
    <property type="term" value="P:asparagine biosynthetic process"/>
    <property type="evidence" value="ECO:0007669"/>
    <property type="project" value="InterPro"/>
</dbReference>
<organism evidence="2 3">
    <name type="scientific">Marine Group I thaumarchaeote</name>
    <dbReference type="NCBI Taxonomy" id="2511932"/>
    <lineage>
        <taxon>Archaea</taxon>
        <taxon>Nitrososphaerota</taxon>
        <taxon>Marine Group I</taxon>
    </lineage>
</organism>
<evidence type="ECO:0000259" key="1">
    <source>
        <dbReference type="Pfam" id="PF00733"/>
    </source>
</evidence>
<dbReference type="PANTHER" id="PTHR43284">
    <property type="entry name" value="ASPARAGINE SYNTHETASE (GLUTAMINE-HYDROLYZING)"/>
    <property type="match status" value="1"/>
</dbReference>
<dbReference type="SUPFAM" id="SSF52402">
    <property type="entry name" value="Adenine nucleotide alpha hydrolases-like"/>
    <property type="match status" value="1"/>
</dbReference>
<dbReference type="CDD" id="cd01991">
    <property type="entry name" value="Asn_synthase_B_C"/>
    <property type="match status" value="1"/>
</dbReference>
<dbReference type="PANTHER" id="PTHR43284:SF1">
    <property type="entry name" value="ASPARAGINE SYNTHETASE"/>
    <property type="match status" value="1"/>
</dbReference>
<dbReference type="InterPro" id="IPR014729">
    <property type="entry name" value="Rossmann-like_a/b/a_fold"/>
</dbReference>
<dbReference type="Gene3D" id="3.40.50.620">
    <property type="entry name" value="HUPs"/>
    <property type="match status" value="1"/>
</dbReference>
<dbReference type="EMBL" id="JACASW010000005">
    <property type="protein sequence ID" value="NWK06361.1"/>
    <property type="molecule type" value="Genomic_DNA"/>
</dbReference>
<dbReference type="InterPro" id="IPR051786">
    <property type="entry name" value="ASN_synthetase/amidase"/>
</dbReference>
<dbReference type="Pfam" id="PF00733">
    <property type="entry name" value="Asn_synthase"/>
    <property type="match status" value="1"/>
</dbReference>
<gene>
    <name evidence="2" type="ORF">HX827_03350</name>
</gene>
<dbReference type="Proteomes" id="UP000534207">
    <property type="component" value="Unassembled WGS sequence"/>
</dbReference>
<evidence type="ECO:0000313" key="3">
    <source>
        <dbReference type="Proteomes" id="UP000534207"/>
    </source>
</evidence>
<sequence length="406" mass="46968">MEISNSPINPSSIVNILTLRYDLSINPNLPKKTWKDFEPIEEPVNPTSIENSICNEIEKKLNYTNEQEISIALSGGVDSALMLSLLRKTKPDVKINAVSIKFANSIDETPAASRIAEKYNANHYIIDLDNYLSELPKAISIIKLPFWDLHWYYVVKKSQTLSRTLISGDGGDELFAGYTFRYKKFLSLTSENSNPDEKVKAYLECHERDRVPDQENIFNQKCKFSWNSIYNILLPFFDNNLSRLEQVYLADYNGKLLYNFNPINSRITDHFKINQLAPLLNNELLTTATHIPTKYKYDVDNEIGKLPLRTILEKNNLASLITKEKLGFNVNTINLWKLHGYDLCKEFLNDSRVVKDGWINNSWIQKHIDNPDIDVKYVNKFLGILAFEIWYRLFITKEMSSNTTLD</sequence>
<proteinExistence type="predicted"/>
<reference evidence="2 3" key="1">
    <citation type="journal article" date="2019" name="Environ. Microbiol.">
        <title>Genomics insights into ecotype formation of ammonia-oxidizing archaea in the deep ocean.</title>
        <authorList>
            <person name="Wang Y."/>
            <person name="Huang J.M."/>
            <person name="Cui G.J."/>
            <person name="Nunoura T."/>
            <person name="Takaki Y."/>
            <person name="Li W.L."/>
            <person name="Li J."/>
            <person name="Gao Z.M."/>
            <person name="Takai K."/>
            <person name="Zhang A.Q."/>
            <person name="Stepanauskas R."/>
        </authorList>
    </citation>
    <scope>NUCLEOTIDE SEQUENCE [LARGE SCALE GENOMIC DNA]</scope>
    <source>
        <strain evidence="2 3">G13</strain>
    </source>
</reference>
<dbReference type="GO" id="GO:0004066">
    <property type="term" value="F:asparagine synthase (glutamine-hydrolyzing) activity"/>
    <property type="evidence" value="ECO:0007669"/>
    <property type="project" value="InterPro"/>
</dbReference>